<evidence type="ECO:0000313" key="4">
    <source>
        <dbReference type="Proteomes" id="UP000005666"/>
    </source>
</evidence>
<reference evidence="3 4" key="1">
    <citation type="journal article" date="2011" name="Proc. Natl. Acad. Sci. U.S.A.">
        <title>Evolutionary erosion of yeast sex chromosomes by mating-type switching accidents.</title>
        <authorList>
            <person name="Gordon J.L."/>
            <person name="Armisen D."/>
            <person name="Proux-Wera E."/>
            <person name="Oheigeartaigh S.S."/>
            <person name="Byrne K.P."/>
            <person name="Wolfe K.H."/>
        </authorList>
    </citation>
    <scope>NUCLEOTIDE SEQUENCE [LARGE SCALE GENOMIC DNA]</scope>
    <source>
        <strain evidence="4">ATCC 24235 / CBS 4417 / NBRC 1672 / NRRL Y-8282 / UCD 70-5</strain>
    </source>
</reference>
<evidence type="ECO:0000256" key="1">
    <source>
        <dbReference type="ARBA" id="ARBA00007017"/>
    </source>
</evidence>
<dbReference type="PANTHER" id="PTHR13395">
    <property type="entry name" value="SISTER CHROMATID COHESION PROTEIN DCC1-RELATED"/>
    <property type="match status" value="1"/>
</dbReference>
<dbReference type="GeneID" id="11535062"/>
<keyword evidence="4" id="KW-1185">Reference proteome</keyword>
<proteinExistence type="inferred from homology"/>
<dbReference type="GO" id="GO:0000785">
    <property type="term" value="C:chromatin"/>
    <property type="evidence" value="ECO:0007669"/>
    <property type="project" value="TreeGrafter"/>
</dbReference>
<name>G8BPW1_TETPH</name>
<dbReference type="OMA" id="DSESWPF"/>
<accession>G8BPW1</accession>
<dbReference type="KEGG" id="tpf:TPHA_0B03700"/>
<dbReference type="Proteomes" id="UP000005666">
    <property type="component" value="Chromosome 2"/>
</dbReference>
<gene>
    <name evidence="3" type="primary">TPHA0B03700</name>
    <name evidence="3" type="ordered locus">TPHA_0B03700</name>
</gene>
<dbReference type="GO" id="GO:0034088">
    <property type="term" value="P:maintenance of mitotic sister chromatid cohesion"/>
    <property type="evidence" value="ECO:0007669"/>
    <property type="project" value="TreeGrafter"/>
</dbReference>
<dbReference type="GO" id="GO:0000775">
    <property type="term" value="C:chromosome, centromeric region"/>
    <property type="evidence" value="ECO:0007669"/>
    <property type="project" value="TreeGrafter"/>
</dbReference>
<evidence type="ECO:0000256" key="2">
    <source>
        <dbReference type="ARBA" id="ARBA00022705"/>
    </source>
</evidence>
<dbReference type="GO" id="GO:0034398">
    <property type="term" value="P:telomere tethering at nuclear periphery"/>
    <property type="evidence" value="ECO:0007669"/>
    <property type="project" value="EnsemblFungi"/>
</dbReference>
<dbReference type="HOGENOM" id="CLU_034504_0_0_1"/>
<dbReference type="Pfam" id="PF09724">
    <property type="entry name" value="Dcc1"/>
    <property type="match status" value="1"/>
</dbReference>
<keyword evidence="2" id="KW-0235">DNA replication</keyword>
<protein>
    <recommendedName>
        <fullName evidence="5">Sister chromatid cohesion protein DCC1</fullName>
    </recommendedName>
</protein>
<dbReference type="AlphaFoldDB" id="G8BPW1"/>
<evidence type="ECO:0008006" key="5">
    <source>
        <dbReference type="Google" id="ProtNLM"/>
    </source>
</evidence>
<organism evidence="3 4">
    <name type="scientific">Tetrapisispora phaffii (strain ATCC 24235 / CBS 4417 / NBRC 1672 / NRRL Y-8282 / UCD 70-5)</name>
    <name type="common">Yeast</name>
    <name type="synonym">Fabospora phaffii</name>
    <dbReference type="NCBI Taxonomy" id="1071381"/>
    <lineage>
        <taxon>Eukaryota</taxon>
        <taxon>Fungi</taxon>
        <taxon>Dikarya</taxon>
        <taxon>Ascomycota</taxon>
        <taxon>Saccharomycotina</taxon>
        <taxon>Saccharomycetes</taxon>
        <taxon>Saccharomycetales</taxon>
        <taxon>Saccharomycetaceae</taxon>
        <taxon>Tetrapisispora</taxon>
    </lineage>
</organism>
<dbReference type="PANTHER" id="PTHR13395:SF6">
    <property type="entry name" value="SISTER CHROMATID COHESION PROTEIN DCC1"/>
    <property type="match status" value="1"/>
</dbReference>
<evidence type="ECO:0000313" key="3">
    <source>
        <dbReference type="EMBL" id="CCE62042.1"/>
    </source>
</evidence>
<dbReference type="RefSeq" id="XP_003684476.1">
    <property type="nucleotide sequence ID" value="XM_003684428.1"/>
</dbReference>
<dbReference type="GO" id="GO:0031390">
    <property type="term" value="C:Ctf18 RFC-like complex"/>
    <property type="evidence" value="ECO:0007669"/>
    <property type="project" value="EnsemblFungi"/>
</dbReference>
<dbReference type="GO" id="GO:0035753">
    <property type="term" value="P:maintenance of DNA trinucleotide repeats"/>
    <property type="evidence" value="ECO:0007669"/>
    <property type="project" value="EnsemblFungi"/>
</dbReference>
<sequence>MSINLHTKLKNDYSYKLIQLTPDLLKILTNKENRNSLQFKSVSRDLNNDDETNQNNDVVLCSDDKTWLMRQMNHSNTVLLMKEFIPDEAPDSDKVPLFGTNTAPNKDYLGFVRTTFEYETQLINNPLVNLNNIPIYNGEIEFPKKSEKLHIKDKKTILKNSLCSREEFDRRWTNIGGCRINGYMCILSSDFMSKVLHIVLMSIMAESLDTKNLTIKDIYNAVNKDINEDQENTKNNLYSKDVVETVIKKFSLMNIESKQETWRLNMKEIVMWYGINALKKYVSKKSMSQDEFLIKWKSLFPPYFPSEMDLQLLAGWYYRPSSNSIQYISKDILPNDIKDRFKMLFKLQSQWQQEDIVPFIEEFNTKNLKIDSFIMKFSRRKRIGNKFIISSR</sequence>
<dbReference type="eggNOG" id="KOG0798">
    <property type="taxonomic scope" value="Eukaryota"/>
</dbReference>
<dbReference type="GO" id="GO:0006260">
    <property type="term" value="P:DNA replication"/>
    <property type="evidence" value="ECO:0007669"/>
    <property type="project" value="UniProtKB-KW"/>
</dbReference>
<dbReference type="STRING" id="1071381.G8BPW1"/>
<dbReference type="InterPro" id="IPR019128">
    <property type="entry name" value="Dcc1"/>
</dbReference>
<dbReference type="EMBL" id="HE612857">
    <property type="protein sequence ID" value="CCE62042.1"/>
    <property type="molecule type" value="Genomic_DNA"/>
</dbReference>
<comment type="similarity">
    <text evidence="1">Belongs to the DCC1 family.</text>
</comment>
<dbReference type="OrthoDB" id="276989at2759"/>